<protein>
    <recommendedName>
        <fullName evidence="3">Integrase zinc-binding domain-containing protein</fullName>
    </recommendedName>
</protein>
<dbReference type="EMBL" id="BGPR01007332">
    <property type="protein sequence ID" value="GBN26063.1"/>
    <property type="molecule type" value="Genomic_DNA"/>
</dbReference>
<dbReference type="OrthoDB" id="10030726at2759"/>
<reference evidence="1 2" key="1">
    <citation type="journal article" date="2019" name="Sci. Rep.">
        <title>Orb-weaving spider Araneus ventricosus genome elucidates the spidroin gene catalogue.</title>
        <authorList>
            <person name="Kono N."/>
            <person name="Nakamura H."/>
            <person name="Ohtoshi R."/>
            <person name="Moran D.A.P."/>
            <person name="Shinohara A."/>
            <person name="Yoshida Y."/>
            <person name="Fujiwara M."/>
            <person name="Mori M."/>
            <person name="Tomita M."/>
            <person name="Arakawa K."/>
        </authorList>
    </citation>
    <scope>NUCLEOTIDE SEQUENCE [LARGE SCALE GENOMIC DNA]</scope>
</reference>
<evidence type="ECO:0000313" key="1">
    <source>
        <dbReference type="EMBL" id="GBN26063.1"/>
    </source>
</evidence>
<dbReference type="AlphaFoldDB" id="A0A4Y2MHC3"/>
<sequence length="86" mass="10491">MESLHEFQRKRIKMALEERKTRYDCRTTDQHFKEGDQVWMQNPKRWRGLSPKLQQNWDRPYAIVKKLDHVLFTVHHHAGATHHISM</sequence>
<keyword evidence="2" id="KW-1185">Reference proteome</keyword>
<evidence type="ECO:0008006" key="3">
    <source>
        <dbReference type="Google" id="ProtNLM"/>
    </source>
</evidence>
<organism evidence="1 2">
    <name type="scientific">Araneus ventricosus</name>
    <name type="common">Orbweaver spider</name>
    <name type="synonym">Epeira ventricosa</name>
    <dbReference type="NCBI Taxonomy" id="182803"/>
    <lineage>
        <taxon>Eukaryota</taxon>
        <taxon>Metazoa</taxon>
        <taxon>Ecdysozoa</taxon>
        <taxon>Arthropoda</taxon>
        <taxon>Chelicerata</taxon>
        <taxon>Arachnida</taxon>
        <taxon>Araneae</taxon>
        <taxon>Araneomorphae</taxon>
        <taxon>Entelegynae</taxon>
        <taxon>Araneoidea</taxon>
        <taxon>Araneidae</taxon>
        <taxon>Araneus</taxon>
    </lineage>
</organism>
<dbReference type="Proteomes" id="UP000499080">
    <property type="component" value="Unassembled WGS sequence"/>
</dbReference>
<comment type="caution">
    <text evidence="1">The sequence shown here is derived from an EMBL/GenBank/DDBJ whole genome shotgun (WGS) entry which is preliminary data.</text>
</comment>
<gene>
    <name evidence="1" type="ORF">AVEN_86049_1</name>
</gene>
<evidence type="ECO:0000313" key="2">
    <source>
        <dbReference type="Proteomes" id="UP000499080"/>
    </source>
</evidence>
<proteinExistence type="predicted"/>
<accession>A0A4Y2MHC3</accession>
<name>A0A4Y2MHC3_ARAVE</name>